<evidence type="ECO:0000313" key="2">
    <source>
        <dbReference type="Proteomes" id="UP000789920"/>
    </source>
</evidence>
<gene>
    <name evidence="1" type="ORF">RPERSI_LOCUS16692</name>
</gene>
<protein>
    <submittedName>
        <fullName evidence="1">26851_t:CDS:1</fullName>
    </submittedName>
</protein>
<reference evidence="1" key="1">
    <citation type="submission" date="2021-06" db="EMBL/GenBank/DDBJ databases">
        <authorList>
            <person name="Kallberg Y."/>
            <person name="Tangrot J."/>
            <person name="Rosling A."/>
        </authorList>
    </citation>
    <scope>NUCLEOTIDE SEQUENCE</scope>
    <source>
        <strain evidence="1">MA461A</strain>
    </source>
</reference>
<organism evidence="1 2">
    <name type="scientific">Racocetra persica</name>
    <dbReference type="NCBI Taxonomy" id="160502"/>
    <lineage>
        <taxon>Eukaryota</taxon>
        <taxon>Fungi</taxon>
        <taxon>Fungi incertae sedis</taxon>
        <taxon>Mucoromycota</taxon>
        <taxon>Glomeromycotina</taxon>
        <taxon>Glomeromycetes</taxon>
        <taxon>Diversisporales</taxon>
        <taxon>Gigasporaceae</taxon>
        <taxon>Racocetra</taxon>
    </lineage>
</organism>
<dbReference type="Proteomes" id="UP000789920">
    <property type="component" value="Unassembled WGS sequence"/>
</dbReference>
<name>A0ACA9R1V7_9GLOM</name>
<evidence type="ECO:0000313" key="1">
    <source>
        <dbReference type="EMBL" id="CAG8773536.1"/>
    </source>
</evidence>
<sequence length="67" mass="7670">LENCKDLEYLCIGYQPNIKGGLKFLPAEKLTYFGCDGTEFKEMLKPFDYDVYAWQLGTLNQQTPTAP</sequence>
<comment type="caution">
    <text evidence="1">The sequence shown here is derived from an EMBL/GenBank/DDBJ whole genome shotgun (WGS) entry which is preliminary data.</text>
</comment>
<dbReference type="EMBL" id="CAJVQC010041706">
    <property type="protein sequence ID" value="CAG8773536.1"/>
    <property type="molecule type" value="Genomic_DNA"/>
</dbReference>
<keyword evidence="2" id="KW-1185">Reference proteome</keyword>
<feature type="non-terminal residue" evidence="1">
    <location>
        <position position="1"/>
    </location>
</feature>
<accession>A0ACA9R1V7</accession>
<proteinExistence type="predicted"/>